<dbReference type="EMBL" id="AP023287">
    <property type="protein sequence ID" value="BCI55082.1"/>
    <property type="molecule type" value="Genomic_DNA"/>
</dbReference>
<reference evidence="1 2" key="1">
    <citation type="submission" date="2020-07" db="EMBL/GenBank/DDBJ databases">
        <title>Complete genome sequence of Mycolicibacterium litorale like strain isolated from cardiac implantable electronic device infection.</title>
        <authorList>
            <person name="Fukano H."/>
            <person name="Miyama H."/>
            <person name="Hoshino Y."/>
        </authorList>
    </citation>
    <scope>NUCLEOTIDE SEQUENCE [LARGE SCALE GENOMIC DNA]</scope>
    <source>
        <strain evidence="1 2">NIIDNTM18</strain>
    </source>
</reference>
<proteinExistence type="predicted"/>
<evidence type="ECO:0008006" key="3">
    <source>
        <dbReference type="Google" id="ProtNLM"/>
    </source>
</evidence>
<organism evidence="1 2">
    <name type="scientific">Mycolicibacterium litorale</name>
    <dbReference type="NCBI Taxonomy" id="758802"/>
    <lineage>
        <taxon>Bacteria</taxon>
        <taxon>Bacillati</taxon>
        <taxon>Actinomycetota</taxon>
        <taxon>Actinomycetes</taxon>
        <taxon>Mycobacteriales</taxon>
        <taxon>Mycobacteriaceae</taxon>
        <taxon>Mycolicibacterium</taxon>
    </lineage>
</organism>
<protein>
    <recommendedName>
        <fullName evidence="3">Sugar O-methyltransferase</fullName>
    </recommendedName>
</protein>
<evidence type="ECO:0000313" key="2">
    <source>
        <dbReference type="Proteomes" id="UP000515734"/>
    </source>
</evidence>
<dbReference type="AlphaFoldDB" id="A0A6S6PAE6"/>
<dbReference type="RefSeq" id="WP_185292834.1">
    <property type="nucleotide sequence ID" value="NZ_AP023287.1"/>
</dbReference>
<evidence type="ECO:0000313" key="1">
    <source>
        <dbReference type="EMBL" id="BCI55082.1"/>
    </source>
</evidence>
<dbReference type="Proteomes" id="UP000515734">
    <property type="component" value="Chromosome"/>
</dbReference>
<name>A0A6S6PAE6_9MYCO</name>
<accession>A0A6S6PAE6</accession>
<sequence length="289" mass="31845">MPSDQNDTAAGWGSLAGLATRFARQFDAVRHCVDPRYVRADWAERNAQLARDLLPVPPHDFLCHPAIRFQMLMGERIVPYELPFVRERLGDDALLAEDRVGEPPTVPVPGTHIQTSPNTVHQLHHLLRYEEATGRRVRDASTVVEWGGGFGSLMRLLVRLHGGDPTCVVIDTPVFAALQWLYLSATLGEDRVVLHHRGPVRPEAGRVNVVPIGLVGDLDVDADLFISNWALNESMPAAQRDVVARGWFGAESLLLAMHAGDPFAAVVLDHGARAVLLGDFMPGQQYLVR</sequence>
<gene>
    <name evidence="1" type="ORF">NIIDNTM18_43600</name>
</gene>